<proteinExistence type="inferred from homology"/>
<protein>
    <submittedName>
        <fullName evidence="7">Alpha/Beta hydrolase protein</fullName>
    </submittedName>
</protein>
<comment type="caution">
    <text evidence="7">The sequence shown here is derived from an EMBL/GenBank/DDBJ whole genome shotgun (WGS) entry which is preliminary data.</text>
</comment>
<accession>A0A9P8VEN1</accession>
<sequence length="497" mass="54930">MRHLALLVAAVGTAALESGYRAVNSTFGTHALRYKTWDADAVFPCRGGSRHHTGWADLEDRHLFFWYHEARHDPATAPLLIWHQGGPGGSSLHGMMYENGPCLSDGPDATRFNPHSWTERFNVVYLDQPAGVGFSYLDNITDTGNSAARPPPSQTPESALDSVAFIRMLYQTFPDLAAVDLHLSGESFAGRYVPELAGRILEYNGFFPPAHSARIPLRSILVGNPWIQPAIQMPSAHEVSCFPWRGSYPQHLDKGDCLRVEPSLPSCEAQLFACERGGHASALCAMAHDSCISGYFEVFQNATRSIYDRRLRHCPGPGNCYPDIADCQTYLNSQAIFEDELEASTQTGGAVTAWDMMDMPAYQRYLDSGDFFEPTTPVLSELLRHGLDVLIYVGVTDIICNPDGVLEALRGVDWEGKPEFRGTPWENLPWTESSGAVAGRVKAARNLWLAEVEGAGHMVPYDQPASALKLVGQWLDHLNGRKTSWSDQVYDDRGLEL</sequence>
<keyword evidence="6" id="KW-0732">Signal</keyword>
<evidence type="ECO:0000313" key="8">
    <source>
        <dbReference type="Proteomes" id="UP000770015"/>
    </source>
</evidence>
<keyword evidence="3" id="KW-0645">Protease</keyword>
<dbReference type="InterPro" id="IPR001563">
    <property type="entry name" value="Peptidase_S10"/>
</dbReference>
<reference evidence="7" key="1">
    <citation type="journal article" date="2021" name="Nat. Commun.">
        <title>Genetic determinants of endophytism in the Arabidopsis root mycobiome.</title>
        <authorList>
            <person name="Mesny F."/>
            <person name="Miyauchi S."/>
            <person name="Thiergart T."/>
            <person name="Pickel B."/>
            <person name="Atanasova L."/>
            <person name="Karlsson M."/>
            <person name="Huettel B."/>
            <person name="Barry K.W."/>
            <person name="Haridas S."/>
            <person name="Chen C."/>
            <person name="Bauer D."/>
            <person name="Andreopoulos W."/>
            <person name="Pangilinan J."/>
            <person name="LaButti K."/>
            <person name="Riley R."/>
            <person name="Lipzen A."/>
            <person name="Clum A."/>
            <person name="Drula E."/>
            <person name="Henrissat B."/>
            <person name="Kohler A."/>
            <person name="Grigoriev I.V."/>
            <person name="Martin F.M."/>
            <person name="Hacquard S."/>
        </authorList>
    </citation>
    <scope>NUCLEOTIDE SEQUENCE</scope>
    <source>
        <strain evidence="7">MPI-SDFR-AT-0117</strain>
    </source>
</reference>
<dbReference type="PANTHER" id="PTHR11802:SF432">
    <property type="entry name" value="Y, PUTATIVE-RELATED"/>
    <property type="match status" value="1"/>
</dbReference>
<dbReference type="GO" id="GO:0006508">
    <property type="term" value="P:proteolysis"/>
    <property type="evidence" value="ECO:0007669"/>
    <property type="project" value="UniProtKB-KW"/>
</dbReference>
<keyword evidence="5" id="KW-0325">Glycoprotein</keyword>
<feature type="signal peptide" evidence="6">
    <location>
        <begin position="1"/>
        <end position="15"/>
    </location>
</feature>
<evidence type="ECO:0000313" key="7">
    <source>
        <dbReference type="EMBL" id="KAH6689758.1"/>
    </source>
</evidence>
<dbReference type="Proteomes" id="UP000770015">
    <property type="component" value="Unassembled WGS sequence"/>
</dbReference>
<organism evidence="7 8">
    <name type="scientific">Plectosphaerella plurivora</name>
    <dbReference type="NCBI Taxonomy" id="936078"/>
    <lineage>
        <taxon>Eukaryota</taxon>
        <taxon>Fungi</taxon>
        <taxon>Dikarya</taxon>
        <taxon>Ascomycota</taxon>
        <taxon>Pezizomycotina</taxon>
        <taxon>Sordariomycetes</taxon>
        <taxon>Hypocreomycetidae</taxon>
        <taxon>Glomerellales</taxon>
        <taxon>Plectosphaerellaceae</taxon>
        <taxon>Plectosphaerella</taxon>
    </lineage>
</organism>
<keyword evidence="2" id="KW-0121">Carboxypeptidase</keyword>
<dbReference type="Gene3D" id="1.10.287.410">
    <property type="match status" value="1"/>
</dbReference>
<dbReference type="EMBL" id="JAGSXJ010000007">
    <property type="protein sequence ID" value="KAH6689758.1"/>
    <property type="molecule type" value="Genomic_DNA"/>
</dbReference>
<evidence type="ECO:0000256" key="4">
    <source>
        <dbReference type="ARBA" id="ARBA00022801"/>
    </source>
</evidence>
<dbReference type="OrthoDB" id="443318at2759"/>
<evidence type="ECO:0000256" key="5">
    <source>
        <dbReference type="ARBA" id="ARBA00023180"/>
    </source>
</evidence>
<evidence type="ECO:0000256" key="3">
    <source>
        <dbReference type="ARBA" id="ARBA00022670"/>
    </source>
</evidence>
<gene>
    <name evidence="7" type="ORF">F5X68DRAFT_131920</name>
</gene>
<evidence type="ECO:0000256" key="6">
    <source>
        <dbReference type="SAM" id="SignalP"/>
    </source>
</evidence>
<keyword evidence="8" id="KW-1185">Reference proteome</keyword>
<dbReference type="SUPFAM" id="SSF53474">
    <property type="entry name" value="alpha/beta-Hydrolases"/>
    <property type="match status" value="1"/>
</dbReference>
<dbReference type="InterPro" id="IPR029058">
    <property type="entry name" value="AB_hydrolase_fold"/>
</dbReference>
<feature type="chain" id="PRO_5040188494" evidence="6">
    <location>
        <begin position="16"/>
        <end position="497"/>
    </location>
</feature>
<name>A0A9P8VEN1_9PEZI</name>
<dbReference type="PROSITE" id="PS00560">
    <property type="entry name" value="CARBOXYPEPT_SER_HIS"/>
    <property type="match status" value="1"/>
</dbReference>
<dbReference type="PRINTS" id="PR00724">
    <property type="entry name" value="CRBOXYPTASEC"/>
</dbReference>
<comment type="similarity">
    <text evidence="1">Belongs to the peptidase S10 family.</text>
</comment>
<keyword evidence="4 7" id="KW-0378">Hydrolase</keyword>
<dbReference type="Gene3D" id="3.40.50.1820">
    <property type="entry name" value="alpha/beta hydrolase"/>
    <property type="match status" value="1"/>
</dbReference>
<dbReference type="GO" id="GO:0004185">
    <property type="term" value="F:serine-type carboxypeptidase activity"/>
    <property type="evidence" value="ECO:0007669"/>
    <property type="project" value="InterPro"/>
</dbReference>
<evidence type="ECO:0000256" key="2">
    <source>
        <dbReference type="ARBA" id="ARBA00022645"/>
    </source>
</evidence>
<dbReference type="GO" id="GO:0000324">
    <property type="term" value="C:fungal-type vacuole"/>
    <property type="evidence" value="ECO:0007669"/>
    <property type="project" value="TreeGrafter"/>
</dbReference>
<evidence type="ECO:0000256" key="1">
    <source>
        <dbReference type="ARBA" id="ARBA00009431"/>
    </source>
</evidence>
<dbReference type="AlphaFoldDB" id="A0A9P8VEN1"/>
<dbReference type="Pfam" id="PF00450">
    <property type="entry name" value="Peptidase_S10"/>
    <property type="match status" value="1"/>
</dbReference>
<dbReference type="PANTHER" id="PTHR11802">
    <property type="entry name" value="SERINE PROTEASE FAMILY S10 SERINE CARBOXYPEPTIDASE"/>
    <property type="match status" value="1"/>
</dbReference>
<dbReference type="InterPro" id="IPR033124">
    <property type="entry name" value="Ser_caboxypep_his_AS"/>
</dbReference>